<evidence type="ECO:0000313" key="3">
    <source>
        <dbReference type="EMBL" id="AAT29031.1"/>
    </source>
</evidence>
<dbReference type="GO" id="GO:0019836">
    <property type="term" value="P:symbiont-mediated hemolysis of host erythrocyte"/>
    <property type="evidence" value="ECO:0007669"/>
    <property type="project" value="InterPro"/>
</dbReference>
<name>Q93LP5_BACTU</name>
<dbReference type="Pfam" id="PF06355">
    <property type="entry name" value="Aegerolysin"/>
    <property type="match status" value="1"/>
</dbReference>
<reference evidence="3" key="5">
    <citation type="journal article" date="2005" name="Appl. Environ. Microbiol.">
        <title>Characterization of Cry34/Cry35 binary insecticidal proteins from diverse Bacillus thuringiensis strain collections.</title>
        <authorList>
            <person name="Schnepf H.E."/>
            <person name="Lee S."/>
            <person name="Dojillo J."/>
            <person name="Burmeister P."/>
            <person name="Fencil K."/>
            <person name="Morera L."/>
            <person name="Nygaard L."/>
            <person name="Narva K.E."/>
            <person name="Wolt J.D."/>
        </authorList>
    </citation>
    <scope>NUCLEOTIDE SEQUENCE</scope>
    <source>
        <strain evidence="3">PS201HH2</strain>
    </source>
</reference>
<proteinExistence type="inferred from homology"/>
<sequence>MSAREVHIEIINHTGHTLQMDKRTRLAHGEWIITPVNVPNNSSDLFQAGSDGVLTGVEGIIIYTINGEIEITLHFDNPYAGSNKYSGRSSDDDYKVITEARAEHRANNHDHVTYTVQRNISRYTNKLCSNNS</sequence>
<evidence type="ECO:0000256" key="1">
    <source>
        <dbReference type="ARBA" id="ARBA00010795"/>
    </source>
</evidence>
<accession>Q93LP5</accession>
<dbReference type="RefSeq" id="WP_199795259.1">
    <property type="nucleotide sequence ID" value="NZ_LDFT01000188.1"/>
</dbReference>
<dbReference type="EMBL" id="AY536898">
    <property type="protein sequence ID" value="AAT29031.1"/>
    <property type="molecule type" value="Genomic_DNA"/>
</dbReference>
<dbReference type="Gene3D" id="2.60.270.50">
    <property type="match status" value="1"/>
</dbReference>
<gene>
    <name evidence="3" type="primary">cry34Ba</name>
</gene>
<comment type="similarity">
    <text evidence="1">Belongs to the aegerolysin family.</text>
</comment>
<evidence type="ECO:0000313" key="2">
    <source>
        <dbReference type="EMBL" id="AAK64565.1"/>
    </source>
</evidence>
<dbReference type="InterPro" id="IPR015926">
    <property type="entry name" value="Cytolysin/lectin"/>
</dbReference>
<organism evidence="2">
    <name type="scientific">Bacillus thuringiensis</name>
    <dbReference type="NCBI Taxonomy" id="1428"/>
    <lineage>
        <taxon>Bacteria</taxon>
        <taxon>Bacillati</taxon>
        <taxon>Bacillota</taxon>
        <taxon>Bacilli</taxon>
        <taxon>Bacillales</taxon>
        <taxon>Bacillaceae</taxon>
        <taxon>Bacillus</taxon>
        <taxon>Bacillus cereus group</taxon>
    </lineage>
</organism>
<reference evidence="3" key="4">
    <citation type="submission" date="2004-02" db="EMBL/GenBank/DDBJ databases">
        <authorList>
            <person name="Schnepf H.Ernest."/>
            <person name="Lee S."/>
            <person name="Dojillo J."/>
            <person name="Diehl P."/>
            <person name="Fencil K."/>
            <person name="Stamp L."/>
            <person name="Nygaard L."/>
            <person name="Narva K.E."/>
            <person name="Wolt J.D."/>
        </authorList>
    </citation>
    <scope>NUCLEOTIDE SEQUENCE</scope>
    <source>
        <strain evidence="3">PS201HH2</strain>
    </source>
</reference>
<dbReference type="SUPFAM" id="SSF63724">
    <property type="entry name" value="Cytolysin/lectin"/>
    <property type="match status" value="1"/>
</dbReference>
<reference evidence="2" key="2">
    <citation type="submission" date="2001-06" db="EMBL/GenBank/DDBJ databases">
        <title>Coleopteran-toxic polypeptide compositions and insect-resistant transgenic plants.</title>
        <authorList>
            <person name="Rupar M.J."/>
            <person name="Donovan W.P."/>
            <person name="Chu C.-R."/>
            <person name="Pease E."/>
            <person name="Slaney A.C."/>
            <person name="Malvar T.M."/>
            <person name="Baum J.A."/>
        </authorList>
    </citation>
    <scope>NUCLEOTIDE SEQUENCE</scope>
    <source>
        <strain evidence="2">EG4851</strain>
    </source>
</reference>
<dbReference type="InterPro" id="IPR009413">
    <property type="entry name" value="Aegerolysin-typ"/>
</dbReference>
<reference evidence="2" key="3">
    <citation type="journal article" date="2004" name="Appl. Environ. Microbiol.">
        <title>Binary toxins from Bacillus thuringiensis active against the western corn rootworm, Diabrotica virgifera virgifera LeConte.</title>
        <authorList>
            <person name="Baum J.A."/>
            <person name="Chu C.R."/>
            <person name="Rupar M."/>
            <person name="Brown G.R."/>
            <person name="Donovan W.P."/>
            <person name="Huesing J.E."/>
            <person name="Ilagan O."/>
            <person name="Malvar T.M."/>
            <person name="Pleau M."/>
            <person name="Walters M."/>
            <person name="Vaughn T."/>
        </authorList>
    </citation>
    <scope>NUCLEOTIDE SEQUENCE</scope>
    <source>
        <strain evidence="2">EG4851</strain>
    </source>
</reference>
<dbReference type="EMBL" id="AY036016">
    <property type="protein sequence ID" value="AAK64565.1"/>
    <property type="molecule type" value="Genomic_DNA"/>
</dbReference>
<reference evidence="2" key="1">
    <citation type="submission" date="2001-05" db="EMBL/GenBank/DDBJ databases">
        <authorList>
            <person name="Baum J."/>
        </authorList>
    </citation>
    <scope>NUCLEOTIDE SEQUENCE</scope>
    <source>
        <strain evidence="2">EG4851</strain>
    </source>
</reference>
<protein>
    <submittedName>
        <fullName evidence="3">14 kDa component of binary insecticidal crystal protein</fullName>
    </submittedName>
    <submittedName>
        <fullName evidence="2">Crystal protein ET80</fullName>
    </submittedName>
</protein>
<dbReference type="AlphaFoldDB" id="Q93LP5"/>